<proteinExistence type="predicted"/>
<protein>
    <submittedName>
        <fullName evidence="1">Uncharacterized protein</fullName>
    </submittedName>
</protein>
<gene>
    <name evidence="1" type="ORF">GCM10008983_28070</name>
</gene>
<evidence type="ECO:0000313" key="1">
    <source>
        <dbReference type="EMBL" id="GAA0448415.1"/>
    </source>
</evidence>
<dbReference type="EMBL" id="BAAADM010000060">
    <property type="protein sequence ID" value="GAA0448415.1"/>
    <property type="molecule type" value="Genomic_DNA"/>
</dbReference>
<keyword evidence="2" id="KW-1185">Reference proteome</keyword>
<organism evidence="1 2">
    <name type="scientific">Lentibacillus halophilus</name>
    <dbReference type="NCBI Taxonomy" id="295065"/>
    <lineage>
        <taxon>Bacteria</taxon>
        <taxon>Bacillati</taxon>
        <taxon>Bacillota</taxon>
        <taxon>Bacilli</taxon>
        <taxon>Bacillales</taxon>
        <taxon>Bacillaceae</taxon>
        <taxon>Lentibacillus</taxon>
    </lineage>
</organism>
<sequence>MRIHKFLVLITGNLGLTMPNEDSLKGMRKIRRLNDNKEFCRFCRAALQDEPIPEEIQHHYGATHFTRKVGISSIEEGRIVK</sequence>
<comment type="caution">
    <text evidence="1">The sequence shown here is derived from an EMBL/GenBank/DDBJ whole genome shotgun (WGS) entry which is preliminary data.</text>
</comment>
<evidence type="ECO:0000313" key="2">
    <source>
        <dbReference type="Proteomes" id="UP001501459"/>
    </source>
</evidence>
<reference evidence="2" key="1">
    <citation type="journal article" date="2019" name="Int. J. Syst. Evol. Microbiol.">
        <title>The Global Catalogue of Microorganisms (GCM) 10K type strain sequencing project: providing services to taxonomists for standard genome sequencing and annotation.</title>
        <authorList>
            <consortium name="The Broad Institute Genomics Platform"/>
            <consortium name="The Broad Institute Genome Sequencing Center for Infectious Disease"/>
            <person name="Wu L."/>
            <person name="Ma J."/>
        </authorList>
    </citation>
    <scope>NUCLEOTIDE SEQUENCE [LARGE SCALE GENOMIC DNA]</scope>
    <source>
        <strain evidence="2">JCM 12149</strain>
    </source>
</reference>
<name>A0ABP3JBR9_9BACI</name>
<accession>A0ABP3JBR9</accession>
<dbReference type="Proteomes" id="UP001501459">
    <property type="component" value="Unassembled WGS sequence"/>
</dbReference>